<name>A0A1Q3ELD7_LENED</name>
<dbReference type="EMBL" id="BDGU01000531">
    <property type="protein sequence ID" value="GAW07924.1"/>
    <property type="molecule type" value="Genomic_DNA"/>
</dbReference>
<dbReference type="Proteomes" id="UP000188533">
    <property type="component" value="Unassembled WGS sequence"/>
</dbReference>
<organism evidence="1 2">
    <name type="scientific">Lentinula edodes</name>
    <name type="common">Shiitake mushroom</name>
    <name type="synonym">Lentinus edodes</name>
    <dbReference type="NCBI Taxonomy" id="5353"/>
    <lineage>
        <taxon>Eukaryota</taxon>
        <taxon>Fungi</taxon>
        <taxon>Dikarya</taxon>
        <taxon>Basidiomycota</taxon>
        <taxon>Agaricomycotina</taxon>
        <taxon>Agaricomycetes</taxon>
        <taxon>Agaricomycetidae</taxon>
        <taxon>Agaricales</taxon>
        <taxon>Marasmiineae</taxon>
        <taxon>Omphalotaceae</taxon>
        <taxon>Lentinula</taxon>
    </lineage>
</organism>
<evidence type="ECO:0000313" key="2">
    <source>
        <dbReference type="Proteomes" id="UP000188533"/>
    </source>
</evidence>
<comment type="caution">
    <text evidence="1">The sequence shown here is derived from an EMBL/GenBank/DDBJ whole genome shotgun (WGS) entry which is preliminary data.</text>
</comment>
<sequence>MRAPKDLSAVDVELAMDALNALHTASTSSMHNLANSLRQAMDLNDQMKQIRSLFNTTWKLFLRSNLGLADAGDPV</sequence>
<keyword evidence="2" id="KW-1185">Reference proteome</keyword>
<proteinExistence type="predicted"/>
<dbReference type="AlphaFoldDB" id="A0A1Q3ELD7"/>
<accession>A0A1Q3ELD7</accession>
<reference evidence="1 2" key="1">
    <citation type="submission" date="2016-08" db="EMBL/GenBank/DDBJ databases">
        <authorList>
            <consortium name="Lentinula edodes genome sequencing consortium"/>
            <person name="Sakamoto Y."/>
            <person name="Nakade K."/>
            <person name="Sato S."/>
            <person name="Yoshida Y."/>
            <person name="Miyazaki K."/>
            <person name="Natsume S."/>
            <person name="Konno N."/>
        </authorList>
    </citation>
    <scope>NUCLEOTIDE SEQUENCE [LARGE SCALE GENOMIC DNA]</scope>
    <source>
        <strain evidence="1 2">NBRC 111202</strain>
    </source>
</reference>
<reference evidence="1 2" key="2">
    <citation type="submission" date="2017-02" db="EMBL/GenBank/DDBJ databases">
        <title>A genome survey and senescence transcriptome analysis in Lentinula edodes.</title>
        <authorList>
            <person name="Sakamoto Y."/>
            <person name="Nakade K."/>
            <person name="Sato S."/>
            <person name="Yoshida Y."/>
            <person name="Miyazaki K."/>
            <person name="Natsume S."/>
            <person name="Konno N."/>
        </authorList>
    </citation>
    <scope>NUCLEOTIDE SEQUENCE [LARGE SCALE GENOMIC DNA]</scope>
    <source>
        <strain evidence="1 2">NBRC 111202</strain>
    </source>
</reference>
<gene>
    <name evidence="1" type="ORF">LENED_009949</name>
</gene>
<protein>
    <submittedName>
        <fullName evidence="1">Uncharacterized protein</fullName>
    </submittedName>
</protein>
<evidence type="ECO:0000313" key="1">
    <source>
        <dbReference type="EMBL" id="GAW07924.1"/>
    </source>
</evidence>